<evidence type="ECO:0000256" key="1">
    <source>
        <dbReference type="ARBA" id="ARBA00006288"/>
    </source>
</evidence>
<organism evidence="4 5">
    <name type="scientific">Amycolatopsis melonis</name>
    <dbReference type="NCBI Taxonomy" id="3156488"/>
    <lineage>
        <taxon>Bacteria</taxon>
        <taxon>Bacillati</taxon>
        <taxon>Actinomycetota</taxon>
        <taxon>Actinomycetes</taxon>
        <taxon>Pseudonocardiales</taxon>
        <taxon>Pseudonocardiaceae</taxon>
        <taxon>Amycolatopsis</taxon>
    </lineage>
</organism>
<evidence type="ECO:0000256" key="2">
    <source>
        <dbReference type="ARBA" id="ARBA00023002"/>
    </source>
</evidence>
<keyword evidence="5" id="KW-1185">Reference proteome</keyword>
<reference evidence="4 5" key="1">
    <citation type="submission" date="2024-05" db="EMBL/GenBank/DDBJ databases">
        <authorList>
            <person name="Zhao H."/>
            <person name="Xu Y."/>
            <person name="Lin S."/>
            <person name="Spain J.C."/>
            <person name="Zhou N.-Y."/>
        </authorList>
    </citation>
    <scope>NUCLEOTIDE SEQUENCE [LARGE SCALE GENOMIC DNA]</scope>
    <source>
        <strain evidence="4 5">NEAU-NG30</strain>
    </source>
</reference>
<comment type="similarity">
    <text evidence="1">Belongs to the acyl-CoA oxidase family.</text>
</comment>
<feature type="domain" description="Acyl-CoA oxidase C-terminal" evidence="3">
    <location>
        <begin position="438"/>
        <end position="592"/>
    </location>
</feature>
<dbReference type="SUPFAM" id="SSF47203">
    <property type="entry name" value="Acyl-CoA dehydrogenase C-terminal domain-like"/>
    <property type="match status" value="2"/>
</dbReference>
<dbReference type="Proteomes" id="UP001440984">
    <property type="component" value="Unassembled WGS sequence"/>
</dbReference>
<dbReference type="PANTHER" id="PTHR10909">
    <property type="entry name" value="ELECTRON TRANSPORT OXIDOREDUCTASE"/>
    <property type="match status" value="1"/>
</dbReference>
<dbReference type="InterPro" id="IPR046373">
    <property type="entry name" value="Acyl-CoA_Oxase/DH_mid-dom_sf"/>
</dbReference>
<accession>A0ABV0LTM7</accession>
<dbReference type="Pfam" id="PF01756">
    <property type="entry name" value="ACOX"/>
    <property type="match status" value="1"/>
</dbReference>
<dbReference type="InterPro" id="IPR036250">
    <property type="entry name" value="AcylCo_DH-like_C"/>
</dbReference>
<dbReference type="SUPFAM" id="SSF56645">
    <property type="entry name" value="Acyl-CoA dehydrogenase NM domain-like"/>
    <property type="match status" value="1"/>
</dbReference>
<name>A0ABV0LTM7_9PSEU</name>
<keyword evidence="2" id="KW-0560">Oxidoreductase</keyword>
<protein>
    <submittedName>
        <fullName evidence="4">Acyl-CoA dehydrogenase</fullName>
    </submittedName>
</protein>
<dbReference type="InterPro" id="IPR002655">
    <property type="entry name" value="Acyl-CoA_oxidase_C"/>
</dbReference>
<sequence length="593" mass="63850">MNAISALVHTDPGRAETAAVFGHELFRHREGLTHRQHCELTYQRMRLLNERLPAASALLEKPRTLLTALETAAVVSPSLFLAMTIHYCLSANAVAEFGRGRADLAPYVAELDSMASIGTLVVTEIGHGNSHLAIRTQARLDRETGEFVLHTPDPDARKFMSNNGLPGVPKIGVVYARLLDGDTDHGIFPFVLRLRGPDGTPPGIRIDALPETTDLPLDYAVVEFTHARIPRHSLLHDSAVLDADGVLTDPLGPQLRLKRSLTVRENAWLASAAALASVARAAAGLALRHAGVRISRSRFSAERPVLGFRPQQQALFGALAETYALTCLVNRAKQAWTEPGGDDPLWTPGAALGRTLGLAKAAATATAGRVTTTCAVRSGAHGMFAVNRLAGYRGLAHMLNPAAGDGRLIELDAGRALAEGEHYTPPSVARPAGFEPADPATVRALAAWRERRLHEQLTGDLALARRRGQDLFHQWDNRLPLACRLAEAHIRRLELDCFAAAVEAVPDRRARAALEPLLAWHALARVEADLAWYVAEGVVTAEQAAALPTGFHRLCEELLPVLPELAGALELPGAVLDSPIAGTGYGEVYRELP</sequence>
<dbReference type="Gene3D" id="1.20.140.10">
    <property type="entry name" value="Butyryl-CoA Dehydrogenase, subunit A, domain 3"/>
    <property type="match status" value="2"/>
</dbReference>
<evidence type="ECO:0000259" key="3">
    <source>
        <dbReference type="Pfam" id="PF01756"/>
    </source>
</evidence>
<evidence type="ECO:0000313" key="4">
    <source>
        <dbReference type="EMBL" id="MEQ0565506.1"/>
    </source>
</evidence>
<dbReference type="InterPro" id="IPR009100">
    <property type="entry name" value="AcylCoA_DH/oxidase_NM_dom_sf"/>
</dbReference>
<dbReference type="PANTHER" id="PTHR10909:SF382">
    <property type="entry name" value="ACYL-COENZYME A OXIDASE"/>
    <property type="match status" value="1"/>
</dbReference>
<proteinExistence type="inferred from homology"/>
<dbReference type="InterPro" id="IPR012258">
    <property type="entry name" value="Acyl-CoA_oxidase"/>
</dbReference>
<dbReference type="RefSeq" id="WP_348956597.1">
    <property type="nucleotide sequence ID" value="NZ_JBDZYD010000020.1"/>
</dbReference>
<evidence type="ECO:0000313" key="5">
    <source>
        <dbReference type="Proteomes" id="UP001440984"/>
    </source>
</evidence>
<dbReference type="Gene3D" id="2.40.110.10">
    <property type="entry name" value="Butyryl-CoA Dehydrogenase, subunit A, domain 2"/>
    <property type="match status" value="1"/>
</dbReference>
<dbReference type="EMBL" id="JBDZYD010000020">
    <property type="protein sequence ID" value="MEQ0565506.1"/>
    <property type="molecule type" value="Genomic_DNA"/>
</dbReference>
<comment type="caution">
    <text evidence="4">The sequence shown here is derived from an EMBL/GenBank/DDBJ whole genome shotgun (WGS) entry which is preliminary data.</text>
</comment>
<gene>
    <name evidence="4" type="ORF">ABJI51_41060</name>
</gene>